<dbReference type="InterPro" id="IPR007969">
    <property type="entry name" value="DUF732"/>
</dbReference>
<dbReference type="Pfam" id="PF05305">
    <property type="entry name" value="DUF732"/>
    <property type="match status" value="1"/>
</dbReference>
<sequence>MSLQSHIVCLFQNCSQVQSTFCGRFTSMSIFNLDAKQASATFDSRRNTVTITHEDSLKNGGKPLEIPVGALRSVTWGRTPRQGRERLTSLTFVFRRPRRGIPRRMQVGRMRAVTTRTNMEFVEKLQDAIAHTQPNEDWQPEVDYATLARVKQRTVWANTLVSVLVVAVVTAGIVLGVQAGHRGDHSDTGSGHGADSSAAGNGSTSSSNGGDAGSIVGDLSPDAIAKLPEAKRVELFHEYLLTLGIDGSQQDEVSTARAVCQQFDSGYTFDHIAVALLNVDNGMTAQQKGQFISASVTWWCPQYADF</sequence>
<organism evidence="4 5">
    <name type="scientific">Lawsonella clevelandensis</name>
    <dbReference type="NCBI Taxonomy" id="1528099"/>
    <lineage>
        <taxon>Bacteria</taxon>
        <taxon>Bacillati</taxon>
        <taxon>Actinomycetota</taxon>
        <taxon>Actinomycetes</taxon>
        <taxon>Mycobacteriales</taxon>
        <taxon>Lawsonellaceae</taxon>
        <taxon>Lawsonella</taxon>
    </lineage>
</organism>
<feature type="compositionally biased region" description="Low complexity" evidence="1">
    <location>
        <begin position="193"/>
        <end position="209"/>
    </location>
</feature>
<gene>
    <name evidence="4" type="ORF">DI579_04045</name>
</gene>
<evidence type="ECO:0000313" key="4">
    <source>
        <dbReference type="EMBL" id="PZP89076.1"/>
    </source>
</evidence>
<feature type="region of interest" description="Disordered" evidence="1">
    <location>
        <begin position="182"/>
        <end position="213"/>
    </location>
</feature>
<feature type="domain" description="DUF732" evidence="3">
    <location>
        <begin position="236"/>
        <end position="302"/>
    </location>
</feature>
<keyword evidence="2" id="KW-0812">Transmembrane</keyword>
<feature type="transmembrane region" description="Helical" evidence="2">
    <location>
        <begin position="155"/>
        <end position="177"/>
    </location>
</feature>
<accession>A0A2W5K2Q0</accession>
<evidence type="ECO:0000259" key="3">
    <source>
        <dbReference type="Pfam" id="PF05305"/>
    </source>
</evidence>
<dbReference type="EMBL" id="QFOZ01000004">
    <property type="protein sequence ID" value="PZP89076.1"/>
    <property type="molecule type" value="Genomic_DNA"/>
</dbReference>
<protein>
    <recommendedName>
        <fullName evidence="3">DUF732 domain-containing protein</fullName>
    </recommendedName>
</protein>
<evidence type="ECO:0000256" key="2">
    <source>
        <dbReference type="SAM" id="Phobius"/>
    </source>
</evidence>
<proteinExistence type="predicted"/>
<dbReference type="AlphaFoldDB" id="A0A2W5K2Q0"/>
<name>A0A2W5K2Q0_9ACTN</name>
<keyword evidence="2" id="KW-0472">Membrane</keyword>
<evidence type="ECO:0000256" key="1">
    <source>
        <dbReference type="SAM" id="MobiDB-lite"/>
    </source>
</evidence>
<reference evidence="4 5" key="1">
    <citation type="submission" date="2017-08" db="EMBL/GenBank/DDBJ databases">
        <title>Infants hospitalized years apart are colonized by the same room-sourced microbial strains.</title>
        <authorList>
            <person name="Brooks B."/>
            <person name="Olm M.R."/>
            <person name="Firek B.A."/>
            <person name="Baker R."/>
            <person name="Thomas B.C."/>
            <person name="Morowitz M.J."/>
            <person name="Banfield J.F."/>
        </authorList>
    </citation>
    <scope>NUCLEOTIDE SEQUENCE [LARGE SCALE GENOMIC DNA]</scope>
    <source>
        <strain evidence="4">S2_006_000_R1_57</strain>
    </source>
</reference>
<comment type="caution">
    <text evidence="4">The sequence shown here is derived from an EMBL/GenBank/DDBJ whole genome shotgun (WGS) entry which is preliminary data.</text>
</comment>
<evidence type="ECO:0000313" key="5">
    <source>
        <dbReference type="Proteomes" id="UP000248606"/>
    </source>
</evidence>
<dbReference type="Proteomes" id="UP000248606">
    <property type="component" value="Unassembled WGS sequence"/>
</dbReference>
<keyword evidence="2" id="KW-1133">Transmembrane helix</keyword>